<evidence type="ECO:0000313" key="6">
    <source>
        <dbReference type="Proteomes" id="UP000239731"/>
    </source>
</evidence>
<dbReference type="AlphaFoldDB" id="A0A2T0HPV2"/>
<dbReference type="Pfam" id="PF07729">
    <property type="entry name" value="FCD"/>
    <property type="match status" value="1"/>
</dbReference>
<evidence type="ECO:0000313" key="5">
    <source>
        <dbReference type="EMBL" id="PRW85124.1"/>
    </source>
</evidence>
<dbReference type="PANTHER" id="PTHR43537">
    <property type="entry name" value="TRANSCRIPTIONAL REGULATOR, GNTR FAMILY"/>
    <property type="match status" value="1"/>
</dbReference>
<dbReference type="InterPro" id="IPR000524">
    <property type="entry name" value="Tscrpt_reg_HTH_GntR"/>
</dbReference>
<dbReference type="Proteomes" id="UP000239731">
    <property type="component" value="Unassembled WGS sequence"/>
</dbReference>
<feature type="domain" description="HTH gntR-type" evidence="4">
    <location>
        <begin position="10"/>
        <end position="78"/>
    </location>
</feature>
<organism evidence="5 6">
    <name type="scientific">Pseudomonas fluorescens</name>
    <dbReference type="NCBI Taxonomy" id="294"/>
    <lineage>
        <taxon>Bacteria</taxon>
        <taxon>Pseudomonadati</taxon>
        <taxon>Pseudomonadota</taxon>
        <taxon>Gammaproteobacteria</taxon>
        <taxon>Pseudomonadales</taxon>
        <taxon>Pseudomonadaceae</taxon>
        <taxon>Pseudomonas</taxon>
    </lineage>
</organism>
<dbReference type="InterPro" id="IPR008920">
    <property type="entry name" value="TF_FadR/GntR_C"/>
</dbReference>
<gene>
    <name evidence="5" type="ORF">C7A10_27715</name>
</gene>
<proteinExistence type="predicted"/>
<dbReference type="Gene3D" id="1.10.10.10">
    <property type="entry name" value="Winged helix-like DNA-binding domain superfamily/Winged helix DNA-binding domain"/>
    <property type="match status" value="1"/>
</dbReference>
<dbReference type="SMART" id="SM00895">
    <property type="entry name" value="FCD"/>
    <property type="match status" value="1"/>
</dbReference>
<dbReference type="RefSeq" id="WP_054895804.1">
    <property type="nucleotide sequence ID" value="NZ_PVUH01000026.1"/>
</dbReference>
<dbReference type="PRINTS" id="PR00035">
    <property type="entry name" value="HTHGNTR"/>
</dbReference>
<dbReference type="GO" id="GO:0003700">
    <property type="term" value="F:DNA-binding transcription factor activity"/>
    <property type="evidence" value="ECO:0007669"/>
    <property type="project" value="InterPro"/>
</dbReference>
<keyword evidence="3" id="KW-0804">Transcription</keyword>
<evidence type="ECO:0000256" key="3">
    <source>
        <dbReference type="ARBA" id="ARBA00023163"/>
    </source>
</evidence>
<dbReference type="InterPro" id="IPR036390">
    <property type="entry name" value="WH_DNA-bd_sf"/>
</dbReference>
<evidence type="ECO:0000256" key="2">
    <source>
        <dbReference type="ARBA" id="ARBA00023125"/>
    </source>
</evidence>
<name>A0A2T0HPV2_PSEFL</name>
<dbReference type="SUPFAM" id="SSF46785">
    <property type="entry name" value="Winged helix' DNA-binding domain"/>
    <property type="match status" value="1"/>
</dbReference>
<protein>
    <submittedName>
        <fullName evidence="5">FadR family transcriptional regulator</fullName>
    </submittedName>
</protein>
<dbReference type="SUPFAM" id="SSF48008">
    <property type="entry name" value="GntR ligand-binding domain-like"/>
    <property type="match status" value="1"/>
</dbReference>
<dbReference type="InterPro" id="IPR011711">
    <property type="entry name" value="GntR_C"/>
</dbReference>
<comment type="caution">
    <text evidence="5">The sequence shown here is derived from an EMBL/GenBank/DDBJ whole genome shotgun (WGS) entry which is preliminary data.</text>
</comment>
<sequence length="237" mass="26835">MKSATSQTPQPLPLEIVHWLTGEINSGRLATGDQLPSERKLCEQFSVSRAVVREALSQLKFEDLITTQQGKGAFVAKRGERHAFRLSEVSLGEENSLLHILEFLITIEVAATRLAATRHTAEDLKRIRQALIGMEYAIVNDRLGDEEDYAFHQAIFAAAHNPHFKALNEYLDHSVRRLIREARSNTAKNYHELVQDVQNEHQAIFLAIQARDSVKAGEAAERHLRNAGKRMNMYIED</sequence>
<dbReference type="CDD" id="cd07377">
    <property type="entry name" value="WHTH_GntR"/>
    <property type="match status" value="1"/>
</dbReference>
<evidence type="ECO:0000256" key="1">
    <source>
        <dbReference type="ARBA" id="ARBA00023015"/>
    </source>
</evidence>
<keyword evidence="2" id="KW-0238">DNA-binding</keyword>
<reference evidence="5 6" key="1">
    <citation type="submission" date="2018-03" db="EMBL/GenBank/DDBJ databases">
        <title>Blue discolouration in mozzarella cheese caused by Pseudomonas fluorescens.</title>
        <authorList>
            <person name="Chiesa F."/>
            <person name="Dalmasso A."/>
            <person name="Lomonaco S."/>
        </authorList>
    </citation>
    <scope>NUCLEOTIDE SEQUENCE [LARGE SCALE GENOMIC DNA]</scope>
    <source>
        <strain evidence="5 6">11293</strain>
    </source>
</reference>
<dbReference type="Pfam" id="PF00392">
    <property type="entry name" value="GntR"/>
    <property type="match status" value="1"/>
</dbReference>
<dbReference type="PROSITE" id="PS50949">
    <property type="entry name" value="HTH_GNTR"/>
    <property type="match status" value="1"/>
</dbReference>
<evidence type="ECO:0000259" key="4">
    <source>
        <dbReference type="PROSITE" id="PS50949"/>
    </source>
</evidence>
<keyword evidence="1" id="KW-0805">Transcription regulation</keyword>
<dbReference type="EMBL" id="PVUH01000026">
    <property type="protein sequence ID" value="PRW85124.1"/>
    <property type="molecule type" value="Genomic_DNA"/>
</dbReference>
<dbReference type="SMART" id="SM00345">
    <property type="entry name" value="HTH_GNTR"/>
    <property type="match status" value="1"/>
</dbReference>
<dbReference type="InterPro" id="IPR036388">
    <property type="entry name" value="WH-like_DNA-bd_sf"/>
</dbReference>
<dbReference type="PANTHER" id="PTHR43537:SF5">
    <property type="entry name" value="UXU OPERON TRANSCRIPTIONAL REGULATOR"/>
    <property type="match status" value="1"/>
</dbReference>
<dbReference type="Gene3D" id="1.20.120.530">
    <property type="entry name" value="GntR ligand-binding domain-like"/>
    <property type="match status" value="1"/>
</dbReference>
<dbReference type="GO" id="GO:0003677">
    <property type="term" value="F:DNA binding"/>
    <property type="evidence" value="ECO:0007669"/>
    <property type="project" value="UniProtKB-KW"/>
</dbReference>
<accession>A0A2T0HPV2</accession>